<dbReference type="OrthoDB" id="9816120at2"/>
<keyword evidence="4" id="KW-1185">Reference proteome</keyword>
<dbReference type="EMBL" id="MSCN01000001">
    <property type="protein sequence ID" value="PQJ80366.1"/>
    <property type="molecule type" value="Genomic_DNA"/>
</dbReference>
<name>A0A2S7WSC1_9FLAO</name>
<gene>
    <name evidence="3" type="ORF">BTO18_14805</name>
</gene>
<accession>A0A2S7WSC1</accession>
<evidence type="ECO:0000313" key="4">
    <source>
        <dbReference type="Proteomes" id="UP000238882"/>
    </source>
</evidence>
<evidence type="ECO:0000313" key="3">
    <source>
        <dbReference type="EMBL" id="PQJ80366.1"/>
    </source>
</evidence>
<dbReference type="InterPro" id="IPR026444">
    <property type="entry name" value="Secre_tail"/>
</dbReference>
<dbReference type="NCBIfam" id="TIGR04183">
    <property type="entry name" value="Por_Secre_tail"/>
    <property type="match status" value="1"/>
</dbReference>
<evidence type="ECO:0000256" key="1">
    <source>
        <dbReference type="ARBA" id="ARBA00022729"/>
    </source>
</evidence>
<dbReference type="InterPro" id="IPR028994">
    <property type="entry name" value="Integrin_alpha_N"/>
</dbReference>
<proteinExistence type="predicted"/>
<dbReference type="InterPro" id="IPR038081">
    <property type="entry name" value="CalX-like_sf"/>
</dbReference>
<reference evidence="3 4" key="1">
    <citation type="submission" date="2016-12" db="EMBL/GenBank/DDBJ databases">
        <title>Trade-off between light-utilization and light-protection in marine flavobacteria.</title>
        <authorList>
            <person name="Kumagai Y."/>
            <person name="Yoshizawa S."/>
            <person name="Kogure K."/>
            <person name="Iwasaki W."/>
        </authorList>
    </citation>
    <scope>NUCLEOTIDE SEQUENCE [LARGE SCALE GENOMIC DNA]</scope>
    <source>
        <strain evidence="3 4">NBRC 108759</strain>
    </source>
</reference>
<protein>
    <recommendedName>
        <fullName evidence="2">Secretion system C-terminal sorting domain-containing protein</fullName>
    </recommendedName>
</protein>
<organism evidence="3 4">
    <name type="scientific">Polaribacter porphyrae</name>
    <dbReference type="NCBI Taxonomy" id="1137780"/>
    <lineage>
        <taxon>Bacteria</taxon>
        <taxon>Pseudomonadati</taxon>
        <taxon>Bacteroidota</taxon>
        <taxon>Flavobacteriia</taxon>
        <taxon>Flavobacteriales</taxon>
        <taxon>Flavobacteriaceae</taxon>
    </lineage>
</organism>
<comment type="caution">
    <text evidence="3">The sequence shown here is derived from an EMBL/GenBank/DDBJ whole genome shotgun (WGS) entry which is preliminary data.</text>
</comment>
<dbReference type="Gene3D" id="2.60.40.2030">
    <property type="match status" value="1"/>
</dbReference>
<dbReference type="Proteomes" id="UP000238882">
    <property type="component" value="Unassembled WGS sequence"/>
</dbReference>
<dbReference type="PANTHER" id="PTHR44103:SF1">
    <property type="entry name" value="PROPROTEIN CONVERTASE P"/>
    <property type="match status" value="1"/>
</dbReference>
<dbReference type="SUPFAM" id="SSF141072">
    <property type="entry name" value="CalX-like"/>
    <property type="match status" value="1"/>
</dbReference>
<keyword evidence="1" id="KW-0732">Signal</keyword>
<dbReference type="PANTHER" id="PTHR44103">
    <property type="entry name" value="PROPROTEIN CONVERTASE P"/>
    <property type="match status" value="1"/>
</dbReference>
<dbReference type="SUPFAM" id="SSF69318">
    <property type="entry name" value="Integrin alpha N-terminal domain"/>
    <property type="match status" value="2"/>
</dbReference>
<dbReference type="InterPro" id="IPR013517">
    <property type="entry name" value="FG-GAP"/>
</dbReference>
<feature type="domain" description="Secretion system C-terminal sorting" evidence="2">
    <location>
        <begin position="500"/>
        <end position="567"/>
    </location>
</feature>
<evidence type="ECO:0000259" key="2">
    <source>
        <dbReference type="Pfam" id="PF18962"/>
    </source>
</evidence>
<dbReference type="AlphaFoldDB" id="A0A2S7WSC1"/>
<dbReference type="Pfam" id="PF13517">
    <property type="entry name" value="FG-GAP_3"/>
    <property type="match status" value="2"/>
</dbReference>
<dbReference type="Gene3D" id="2.130.10.130">
    <property type="entry name" value="Integrin alpha, N-terminal"/>
    <property type="match status" value="1"/>
</dbReference>
<dbReference type="Pfam" id="PF18962">
    <property type="entry name" value="Por_Secre_tail"/>
    <property type="match status" value="1"/>
</dbReference>
<sequence length="568" mass="62082">MIKNYNLLFLLSFLLIAFKSYSTEMQPKITISGPTSVTEGVGTIDITITSDIISSQDIRVGFSLPGTAIYAVDYTSQGLFVTIPAGDTSASKTFTIVDDNIYECTEYIDFEIFSVQNGEEDGTQVVTTEILDNDSSVTHINFTKSTQALPSSLSIQFGEFDENSGLDFVLAKAGTTGAEVYTNNGSGTFAVAFTTPTSGNISTRSVVVGDFNNSGVKEDFIINSTSVNNPGAPWINDNNGAFTEITNTPFTLSFATYGLQVFDFDKNGVDDLVNVSNQSMRVFINNYFSNNNTVNFDFLQSVQDSAFSVHIADMDNDGIEDFIIVKDSDNPKIYKGLGSRNFVTNPIVFGRNETAFHIDVAEITGDNYPEILISRIGTNSEIALYTTSDGLSYTELNILPNVSLVNQAKFADLDKDGDFDIVLARMSENLILENINNTSFQESPVPFCSNATSLAIGDIDNDGDVDIIFAREIGKNSEIWVNESQTLSTEDINIQNNIILFPNPAKTTFQLSSSLHSIKKVTVYSLLGGKVAEFINSNNYNISNLSKGIYNLEIITEKGKGFKKLIVE</sequence>